<dbReference type="Proteomes" id="UP000244810">
    <property type="component" value="Unassembled WGS sequence"/>
</dbReference>
<dbReference type="PRINTS" id="PR00412">
    <property type="entry name" value="EPOXHYDRLASE"/>
</dbReference>
<evidence type="ECO:0000259" key="1">
    <source>
        <dbReference type="Pfam" id="PF12697"/>
    </source>
</evidence>
<dbReference type="InterPro" id="IPR000073">
    <property type="entry name" value="AB_hydrolase_1"/>
</dbReference>
<accession>A0A2T7UX10</accession>
<dbReference type="Gene3D" id="3.40.50.1820">
    <property type="entry name" value="alpha/beta hydrolase"/>
    <property type="match status" value="1"/>
</dbReference>
<dbReference type="Pfam" id="PF12697">
    <property type="entry name" value="Abhydrolase_6"/>
    <property type="match status" value="1"/>
</dbReference>
<dbReference type="AlphaFoldDB" id="A0A2T7UX10"/>
<dbReference type="GO" id="GO:0016787">
    <property type="term" value="F:hydrolase activity"/>
    <property type="evidence" value="ECO:0007669"/>
    <property type="project" value="UniProtKB-KW"/>
</dbReference>
<evidence type="ECO:0000313" key="3">
    <source>
        <dbReference type="Proteomes" id="UP000244810"/>
    </source>
</evidence>
<dbReference type="SUPFAM" id="SSF53474">
    <property type="entry name" value="alpha/beta-Hydrolases"/>
    <property type="match status" value="1"/>
</dbReference>
<sequence length="226" mass="24799">MNVLLIPGLLCDSYCWGPVVSRLPGARVADLSSQDSITRMAEDLLAQNPGPLRVAGHSMGARVAIEMTRLSPERIERLALLDTGIHPLKPGEPASRAEIVRYAYDHGMQALAARWLPPMVWEGNQSNAQLMADLTAMVLRMDPDLHARQIKALVERPDAEAGLARVACPVLLMVGRQDQWSPVSQHEDMLRLVPGARLEIIENAGHFAPVEQPEAVADRLVPFLSE</sequence>
<dbReference type="PANTHER" id="PTHR43798">
    <property type="entry name" value="MONOACYLGLYCEROL LIPASE"/>
    <property type="match status" value="1"/>
</dbReference>
<dbReference type="RefSeq" id="WP_107749819.1">
    <property type="nucleotide sequence ID" value="NZ_QBKF01000001.1"/>
</dbReference>
<evidence type="ECO:0000313" key="2">
    <source>
        <dbReference type="EMBL" id="PVE49315.1"/>
    </source>
</evidence>
<proteinExistence type="predicted"/>
<name>A0A2T7UX10_9RHOB</name>
<protein>
    <submittedName>
        <fullName evidence="2">Alpha/beta hydrolase</fullName>
    </submittedName>
</protein>
<keyword evidence="2" id="KW-0378">Hydrolase</keyword>
<reference evidence="2 3" key="1">
    <citation type="journal article" date="2011" name="Syst. Appl. Microbiol.">
        <title>Defluviimonas denitrificans gen. nov., sp. nov., and Pararhodobacter aggregans gen. nov., sp. nov., non-phototrophic Rhodobacteraceae from the biofilter of a marine aquaculture.</title>
        <authorList>
            <person name="Foesel B.U."/>
            <person name="Drake H.L."/>
            <person name="Schramm A."/>
        </authorList>
    </citation>
    <scope>NUCLEOTIDE SEQUENCE [LARGE SCALE GENOMIC DNA]</scope>
    <source>
        <strain evidence="2 3">D1-19</strain>
    </source>
</reference>
<feature type="domain" description="AB hydrolase-1" evidence="1">
    <location>
        <begin position="3"/>
        <end position="218"/>
    </location>
</feature>
<dbReference type="InterPro" id="IPR050266">
    <property type="entry name" value="AB_hydrolase_sf"/>
</dbReference>
<organism evidence="2 3">
    <name type="scientific">Pararhodobacter aggregans</name>
    <dbReference type="NCBI Taxonomy" id="404875"/>
    <lineage>
        <taxon>Bacteria</taxon>
        <taxon>Pseudomonadati</taxon>
        <taxon>Pseudomonadota</taxon>
        <taxon>Alphaproteobacteria</taxon>
        <taxon>Rhodobacterales</taxon>
        <taxon>Paracoccaceae</taxon>
        <taxon>Pararhodobacter</taxon>
    </lineage>
</organism>
<keyword evidence="3" id="KW-1185">Reference proteome</keyword>
<dbReference type="InterPro" id="IPR000639">
    <property type="entry name" value="Epox_hydrolase-like"/>
</dbReference>
<gene>
    <name evidence="2" type="ORF">DDE23_02610</name>
</gene>
<dbReference type="PANTHER" id="PTHR43798:SF29">
    <property type="entry name" value="AB HYDROLASE-1 DOMAIN-CONTAINING PROTEIN"/>
    <property type="match status" value="1"/>
</dbReference>
<dbReference type="InterPro" id="IPR029058">
    <property type="entry name" value="AB_hydrolase_fold"/>
</dbReference>
<dbReference type="PRINTS" id="PR00111">
    <property type="entry name" value="ABHYDROLASE"/>
</dbReference>
<dbReference type="EMBL" id="QDDR01000001">
    <property type="protein sequence ID" value="PVE49315.1"/>
    <property type="molecule type" value="Genomic_DNA"/>
</dbReference>
<dbReference type="OrthoDB" id="5491135at2"/>
<comment type="caution">
    <text evidence="2">The sequence shown here is derived from an EMBL/GenBank/DDBJ whole genome shotgun (WGS) entry which is preliminary data.</text>
</comment>